<dbReference type="GO" id="GO:0003735">
    <property type="term" value="F:structural constituent of ribosome"/>
    <property type="evidence" value="ECO:0007669"/>
    <property type="project" value="InterPro"/>
</dbReference>
<gene>
    <name evidence="4" type="primary">rpmE_2</name>
    <name evidence="3" type="synonym">rpmE2</name>
    <name evidence="4" type="ORF">MGALJ_38790</name>
</gene>
<dbReference type="Proteomes" id="UP000465785">
    <property type="component" value="Chromosome"/>
</dbReference>
<evidence type="ECO:0000256" key="2">
    <source>
        <dbReference type="ARBA" id="ARBA00023274"/>
    </source>
</evidence>
<dbReference type="EMBL" id="AP022601">
    <property type="protein sequence ID" value="BBY94210.1"/>
    <property type="molecule type" value="Genomic_DNA"/>
</dbReference>
<name>A0A9W4FGI4_9MYCO</name>
<dbReference type="InterPro" id="IPR002150">
    <property type="entry name" value="Ribosomal_bL31"/>
</dbReference>
<sequence length="82" mass="9525">MKPDIHRDYHPVVFQDATTGDAFLTRSTLTSERTVEWEDGRTYPLVVVDISASSHPFWTGSRRHIDTAGQVEKFRRRYGDRT</sequence>
<protein>
    <recommendedName>
        <fullName evidence="3">Large ribosomal subunit protein bL31B</fullName>
    </recommendedName>
</protein>
<dbReference type="InterPro" id="IPR034704">
    <property type="entry name" value="Ribosomal_bL28/bL31-like_sf"/>
</dbReference>
<proteinExistence type="inferred from homology"/>
<reference evidence="4 5" key="1">
    <citation type="journal article" date="2019" name="Emerg. Microbes Infect.">
        <title>Comprehensive subspecies identification of 175 nontuberculous mycobacteria species based on 7547 genomic profiles.</title>
        <authorList>
            <person name="Matsumoto Y."/>
            <person name="Kinjo T."/>
            <person name="Motooka D."/>
            <person name="Nabeya D."/>
            <person name="Jung N."/>
            <person name="Uechi K."/>
            <person name="Horii T."/>
            <person name="Iida T."/>
            <person name="Fujita J."/>
            <person name="Nakamura S."/>
        </authorList>
    </citation>
    <scope>NUCLEOTIDE SEQUENCE [LARGE SCALE GENOMIC DNA]</scope>
    <source>
        <strain evidence="4 5">JCM 6399</strain>
    </source>
</reference>
<dbReference type="PANTHER" id="PTHR33280:SF1">
    <property type="entry name" value="LARGE RIBOSOMAL SUBUNIT PROTEIN BL31C"/>
    <property type="match status" value="1"/>
</dbReference>
<dbReference type="Gene3D" id="4.10.830.30">
    <property type="entry name" value="Ribosomal protein L31"/>
    <property type="match status" value="1"/>
</dbReference>
<evidence type="ECO:0000256" key="1">
    <source>
        <dbReference type="ARBA" id="ARBA00022980"/>
    </source>
</evidence>
<keyword evidence="1 3" id="KW-0689">Ribosomal protein</keyword>
<dbReference type="InterPro" id="IPR042105">
    <property type="entry name" value="Ribosomal_bL31_sf"/>
</dbReference>
<dbReference type="Pfam" id="PF01197">
    <property type="entry name" value="Ribosomal_L31"/>
    <property type="match status" value="1"/>
</dbReference>
<dbReference type="SUPFAM" id="SSF143800">
    <property type="entry name" value="L28p-like"/>
    <property type="match status" value="1"/>
</dbReference>
<accession>A0A9W4FGI4</accession>
<comment type="similarity">
    <text evidence="3">Belongs to the bacterial ribosomal protein bL31 family. Type B subfamily.</text>
</comment>
<dbReference type="GO" id="GO:1990904">
    <property type="term" value="C:ribonucleoprotein complex"/>
    <property type="evidence" value="ECO:0007669"/>
    <property type="project" value="UniProtKB-KW"/>
</dbReference>
<dbReference type="PROSITE" id="PS01143">
    <property type="entry name" value="RIBOSOMAL_L31"/>
    <property type="match status" value="1"/>
</dbReference>
<evidence type="ECO:0000313" key="5">
    <source>
        <dbReference type="Proteomes" id="UP000465785"/>
    </source>
</evidence>
<dbReference type="PRINTS" id="PR01249">
    <property type="entry name" value="RIBOSOMALL31"/>
</dbReference>
<evidence type="ECO:0000313" key="4">
    <source>
        <dbReference type="EMBL" id="BBY94210.1"/>
    </source>
</evidence>
<comment type="subunit">
    <text evidence="3">Part of the 50S ribosomal subunit.</text>
</comment>
<dbReference type="HAMAP" id="MF_00502">
    <property type="entry name" value="Ribosomal_bL31_2"/>
    <property type="match status" value="1"/>
</dbReference>
<dbReference type="NCBIfam" id="TIGR00105">
    <property type="entry name" value="L31"/>
    <property type="match status" value="1"/>
</dbReference>
<dbReference type="NCBIfam" id="NF002462">
    <property type="entry name" value="PRK01678.1"/>
    <property type="match status" value="1"/>
</dbReference>
<evidence type="ECO:0000256" key="3">
    <source>
        <dbReference type="HAMAP-Rule" id="MF_00502"/>
    </source>
</evidence>
<dbReference type="InterPro" id="IPR027493">
    <property type="entry name" value="Ribosomal_bL31_B"/>
</dbReference>
<keyword evidence="2 3" id="KW-0687">Ribonucleoprotein</keyword>
<dbReference type="AlphaFoldDB" id="A0A9W4FGI4"/>
<dbReference type="PANTHER" id="PTHR33280">
    <property type="entry name" value="50S RIBOSOMAL PROTEIN L31, CHLOROPLASTIC"/>
    <property type="match status" value="1"/>
</dbReference>
<dbReference type="KEGG" id="mgau:MGALJ_38790"/>
<dbReference type="RefSeq" id="WP_163731524.1">
    <property type="nucleotide sequence ID" value="NZ_AP022601.1"/>
</dbReference>
<organism evidence="4 5">
    <name type="scientific">Mycobacterium gallinarum</name>
    <dbReference type="NCBI Taxonomy" id="39689"/>
    <lineage>
        <taxon>Bacteria</taxon>
        <taxon>Bacillati</taxon>
        <taxon>Actinomycetota</taxon>
        <taxon>Actinomycetes</taxon>
        <taxon>Mycobacteriales</taxon>
        <taxon>Mycobacteriaceae</taxon>
        <taxon>Mycobacterium</taxon>
    </lineage>
</organism>
<keyword evidence="5" id="KW-1185">Reference proteome</keyword>
<dbReference type="GO" id="GO:0005840">
    <property type="term" value="C:ribosome"/>
    <property type="evidence" value="ECO:0007669"/>
    <property type="project" value="UniProtKB-KW"/>
</dbReference>
<dbReference type="GO" id="GO:0006412">
    <property type="term" value="P:translation"/>
    <property type="evidence" value="ECO:0007669"/>
    <property type="project" value="UniProtKB-UniRule"/>
</dbReference>